<name>A0A6J2UGA0_DROLE</name>
<dbReference type="GeneID" id="115634060"/>
<dbReference type="GO" id="GO:0015293">
    <property type="term" value="F:symporter activity"/>
    <property type="evidence" value="ECO:0007669"/>
    <property type="project" value="UniProtKB-KW"/>
</dbReference>
<reference evidence="20" key="1">
    <citation type="submission" date="2025-08" db="UniProtKB">
        <authorList>
            <consortium name="RefSeq"/>
        </authorList>
    </citation>
    <scope>IDENTIFICATION</scope>
    <source>
        <strain evidence="20">11010-0011.00</strain>
        <tissue evidence="20">Whole body</tissue>
    </source>
</reference>
<evidence type="ECO:0000256" key="12">
    <source>
        <dbReference type="ARBA" id="ARBA00022989"/>
    </source>
</evidence>
<dbReference type="FunFam" id="1.20.1420.30:FF:000009">
    <property type="entry name" value="sodium/potassium/calcium exchanger 5 isoform X2"/>
    <property type="match status" value="1"/>
</dbReference>
<feature type="transmembrane region" description="Helical" evidence="17">
    <location>
        <begin position="182"/>
        <end position="200"/>
    </location>
</feature>
<organism evidence="19 20">
    <name type="scientific">Drosophila lebanonensis</name>
    <name type="common">Fruit fly</name>
    <name type="synonym">Scaptodrosophila lebanonensis</name>
    <dbReference type="NCBI Taxonomy" id="7225"/>
    <lineage>
        <taxon>Eukaryota</taxon>
        <taxon>Metazoa</taxon>
        <taxon>Ecdysozoa</taxon>
        <taxon>Arthropoda</taxon>
        <taxon>Hexapoda</taxon>
        <taxon>Insecta</taxon>
        <taxon>Pterygota</taxon>
        <taxon>Neoptera</taxon>
        <taxon>Endopterygota</taxon>
        <taxon>Diptera</taxon>
        <taxon>Brachycera</taxon>
        <taxon>Muscomorpha</taxon>
        <taxon>Ephydroidea</taxon>
        <taxon>Drosophilidae</taxon>
        <taxon>Scaptodrosophila</taxon>
    </lineage>
</organism>
<dbReference type="PANTHER" id="PTHR10846:SF70">
    <property type="entry name" value="ZYDECO, ISOFORM F"/>
    <property type="match status" value="1"/>
</dbReference>
<evidence type="ECO:0000256" key="14">
    <source>
        <dbReference type="ARBA" id="ARBA00023065"/>
    </source>
</evidence>
<keyword evidence="6" id="KW-0109">Calcium transport</keyword>
<keyword evidence="16" id="KW-0739">Sodium transport</keyword>
<evidence type="ECO:0000256" key="15">
    <source>
        <dbReference type="ARBA" id="ARBA00023136"/>
    </source>
</evidence>
<evidence type="ECO:0000256" key="17">
    <source>
        <dbReference type="SAM" id="Phobius"/>
    </source>
</evidence>
<sequence>MYLERDEDLQNFLRDNGFDSIDLRSDLELNCSVPDILEFPNLFRKKSIFNLVFCGVTCLYLFIFLAIVCDDYLVTSMERLSYALRMTYDIAGATFMAASTSAPELFVNFVGTFVTEGDIGVGTIVGSSVFNILAICAVCGLCTGVTSKLDWWPITRDIAWYLISIVVLCVVLLDSLVTVYESVILCVGYILYMICLLFDIKIQRLFREVDHEAERITENPMDREEEPLKSFKDHVLTPPEGGCCAWVWWIIKYPSLLVLALTVPSVRTIYLLTMIVSVVWISVVSYILTWFLTVVGYNIGIPDSIMGLTILAAGTSVPEAVSSYIVTKKGYGAMAVCNAVGSNTFDIFICLGLPWLLKHLILRRSVEINSSGLAITSAMLLITGILLFVSFLVTKWTMGKLVGFICLIAYLIFLVISCALEIYLLKPTCDIESAEYEYLAKNK</sequence>
<evidence type="ECO:0000256" key="7">
    <source>
        <dbReference type="ARBA" id="ARBA00022692"/>
    </source>
</evidence>
<keyword evidence="13" id="KW-0915">Sodium</keyword>
<keyword evidence="7 17" id="KW-0812">Transmembrane</keyword>
<gene>
    <name evidence="20" type="primary">LOC115634060</name>
</gene>
<keyword evidence="4" id="KW-0050">Antiport</keyword>
<dbReference type="AlphaFoldDB" id="A0A6J2UGA0"/>
<keyword evidence="11" id="KW-0630">Potassium</keyword>
<keyword evidence="15 17" id="KW-0472">Membrane</keyword>
<evidence type="ECO:0000256" key="5">
    <source>
        <dbReference type="ARBA" id="ARBA00022538"/>
    </source>
</evidence>
<dbReference type="Pfam" id="PF01699">
    <property type="entry name" value="Na_Ca_ex"/>
    <property type="match status" value="2"/>
</dbReference>
<keyword evidence="8" id="KW-0732">Signal</keyword>
<evidence type="ECO:0000256" key="4">
    <source>
        <dbReference type="ARBA" id="ARBA00022449"/>
    </source>
</evidence>
<dbReference type="GO" id="GO:0005262">
    <property type="term" value="F:calcium channel activity"/>
    <property type="evidence" value="ECO:0007669"/>
    <property type="project" value="TreeGrafter"/>
</dbReference>
<keyword evidence="10" id="KW-0769">Symport</keyword>
<comment type="similarity">
    <text evidence="2">Belongs to the Ca(2+):cation antiporter (CaCA) (TC 2.A.19) family. SLC24A subfamily.</text>
</comment>
<dbReference type="NCBIfam" id="TIGR00367">
    <property type="entry name" value="calcium/sodium antiporter"/>
    <property type="match status" value="1"/>
</dbReference>
<evidence type="ECO:0000256" key="9">
    <source>
        <dbReference type="ARBA" id="ARBA00022837"/>
    </source>
</evidence>
<keyword evidence="5" id="KW-0633">Potassium transport</keyword>
<feature type="transmembrane region" description="Helical" evidence="17">
    <location>
        <begin position="119"/>
        <end position="146"/>
    </location>
</feature>
<comment type="subcellular location">
    <subcellularLocation>
        <location evidence="1">Membrane</location>
        <topology evidence="1">Multi-pass membrane protein</topology>
    </subcellularLocation>
</comment>
<dbReference type="RefSeq" id="XP_030387464.1">
    <property type="nucleotide sequence ID" value="XM_030531604.1"/>
</dbReference>
<dbReference type="InterPro" id="IPR044880">
    <property type="entry name" value="NCX_ion-bd_dom_sf"/>
</dbReference>
<evidence type="ECO:0000256" key="13">
    <source>
        <dbReference type="ARBA" id="ARBA00023053"/>
    </source>
</evidence>
<feature type="transmembrane region" description="Helical" evidence="17">
    <location>
        <begin position="401"/>
        <end position="425"/>
    </location>
</feature>
<dbReference type="GO" id="GO:0005886">
    <property type="term" value="C:plasma membrane"/>
    <property type="evidence" value="ECO:0007669"/>
    <property type="project" value="TreeGrafter"/>
</dbReference>
<dbReference type="PANTHER" id="PTHR10846">
    <property type="entry name" value="SODIUM/POTASSIUM/CALCIUM EXCHANGER"/>
    <property type="match status" value="1"/>
</dbReference>
<evidence type="ECO:0000256" key="6">
    <source>
        <dbReference type="ARBA" id="ARBA00022568"/>
    </source>
</evidence>
<evidence type="ECO:0000256" key="3">
    <source>
        <dbReference type="ARBA" id="ARBA00022448"/>
    </source>
</evidence>
<protein>
    <submittedName>
        <fullName evidence="20">Probable sodium/potassium/calcium exchanger CG1090</fullName>
    </submittedName>
</protein>
<evidence type="ECO:0000259" key="18">
    <source>
        <dbReference type="Pfam" id="PF01699"/>
    </source>
</evidence>
<feature type="transmembrane region" description="Helical" evidence="17">
    <location>
        <begin position="269"/>
        <end position="293"/>
    </location>
</feature>
<keyword evidence="3" id="KW-0813">Transport</keyword>
<keyword evidence="19" id="KW-1185">Reference proteome</keyword>
<keyword evidence="14" id="KW-0406">Ion transport</keyword>
<feature type="transmembrane region" description="Helical" evidence="17">
    <location>
        <begin position="305"/>
        <end position="326"/>
    </location>
</feature>
<dbReference type="GO" id="GO:0006874">
    <property type="term" value="P:intracellular calcium ion homeostasis"/>
    <property type="evidence" value="ECO:0007669"/>
    <property type="project" value="TreeGrafter"/>
</dbReference>
<feature type="domain" description="Sodium/calcium exchanger membrane region" evidence="18">
    <location>
        <begin position="57"/>
        <end position="197"/>
    </location>
</feature>
<evidence type="ECO:0000256" key="10">
    <source>
        <dbReference type="ARBA" id="ARBA00022847"/>
    </source>
</evidence>
<dbReference type="InterPro" id="IPR004481">
    <property type="entry name" value="K/Na/Ca-exchanger"/>
</dbReference>
<feature type="domain" description="Sodium/calcium exchanger membrane region" evidence="18">
    <location>
        <begin position="270"/>
        <end position="417"/>
    </location>
</feature>
<evidence type="ECO:0000256" key="8">
    <source>
        <dbReference type="ARBA" id="ARBA00022729"/>
    </source>
</evidence>
<feature type="transmembrane region" description="Helical" evidence="17">
    <location>
        <begin position="158"/>
        <end position="176"/>
    </location>
</feature>
<keyword evidence="12 17" id="KW-1133">Transmembrane helix</keyword>
<dbReference type="GO" id="GO:0008273">
    <property type="term" value="F:calcium, potassium:sodium antiporter activity"/>
    <property type="evidence" value="ECO:0007669"/>
    <property type="project" value="TreeGrafter"/>
</dbReference>
<dbReference type="OrthoDB" id="2127281at2759"/>
<feature type="transmembrane region" description="Helical" evidence="17">
    <location>
        <begin position="333"/>
        <end position="357"/>
    </location>
</feature>
<keyword evidence="9" id="KW-0106">Calcium</keyword>
<evidence type="ECO:0000313" key="20">
    <source>
        <dbReference type="RefSeq" id="XP_030387464.1"/>
    </source>
</evidence>
<evidence type="ECO:0000313" key="19">
    <source>
        <dbReference type="Proteomes" id="UP000504634"/>
    </source>
</evidence>
<evidence type="ECO:0000256" key="11">
    <source>
        <dbReference type="ARBA" id="ARBA00022958"/>
    </source>
</evidence>
<evidence type="ECO:0000256" key="2">
    <source>
        <dbReference type="ARBA" id="ARBA00005364"/>
    </source>
</evidence>
<accession>A0A6J2UGA0</accession>
<evidence type="ECO:0000256" key="1">
    <source>
        <dbReference type="ARBA" id="ARBA00004141"/>
    </source>
</evidence>
<evidence type="ECO:0000256" key="16">
    <source>
        <dbReference type="ARBA" id="ARBA00023201"/>
    </source>
</evidence>
<dbReference type="InterPro" id="IPR004837">
    <property type="entry name" value="NaCa_Exmemb"/>
</dbReference>
<feature type="transmembrane region" description="Helical" evidence="17">
    <location>
        <begin position="90"/>
        <end position="113"/>
    </location>
</feature>
<dbReference type="Proteomes" id="UP000504634">
    <property type="component" value="Unplaced"/>
</dbReference>
<feature type="transmembrane region" description="Helical" evidence="17">
    <location>
        <begin position="48"/>
        <end position="69"/>
    </location>
</feature>
<dbReference type="Gene3D" id="1.20.1420.30">
    <property type="entry name" value="NCX, central ion-binding region"/>
    <property type="match status" value="2"/>
</dbReference>
<proteinExistence type="inferred from homology"/>
<feature type="transmembrane region" description="Helical" evidence="17">
    <location>
        <begin position="372"/>
        <end position="394"/>
    </location>
</feature>